<dbReference type="Proteomes" id="UP000614601">
    <property type="component" value="Unassembled WGS sequence"/>
</dbReference>
<dbReference type="InterPro" id="IPR021133">
    <property type="entry name" value="HEAT_type_2"/>
</dbReference>
<feature type="compositionally biased region" description="Polar residues" evidence="7">
    <location>
        <begin position="742"/>
        <end position="757"/>
    </location>
</feature>
<dbReference type="OrthoDB" id="205662at2759"/>
<comment type="caution">
    <text evidence="9">The sequence shown here is derived from an EMBL/GenBank/DDBJ whole genome shotgun (WGS) entry which is preliminary data.</text>
</comment>
<dbReference type="Gene3D" id="1.25.10.10">
    <property type="entry name" value="Leucine-rich Repeat Variant"/>
    <property type="match status" value="2"/>
</dbReference>
<dbReference type="Pfam" id="PF21041">
    <property type="entry name" value="XMAP215_CLASP_TOG"/>
    <property type="match status" value="2"/>
</dbReference>
<dbReference type="GO" id="GO:0007051">
    <property type="term" value="P:spindle organization"/>
    <property type="evidence" value="ECO:0007669"/>
    <property type="project" value="InterPro"/>
</dbReference>
<dbReference type="InterPro" id="IPR011989">
    <property type="entry name" value="ARM-like"/>
</dbReference>
<reference evidence="9" key="1">
    <citation type="submission" date="2020-09" db="EMBL/GenBank/DDBJ databases">
        <authorList>
            <person name="Kikuchi T."/>
        </authorList>
    </citation>
    <scope>NUCLEOTIDE SEQUENCE</scope>
    <source>
        <strain evidence="9">SH1</strain>
    </source>
</reference>
<evidence type="ECO:0000259" key="8">
    <source>
        <dbReference type="SMART" id="SM01349"/>
    </source>
</evidence>
<dbReference type="InterPro" id="IPR048491">
    <property type="entry name" value="XMAP215_CLASP_TOG"/>
</dbReference>
<keyword evidence="2" id="KW-0963">Cytoplasm</keyword>
<dbReference type="PROSITE" id="PS50077">
    <property type="entry name" value="HEAT_REPEAT"/>
    <property type="match status" value="1"/>
</dbReference>
<dbReference type="GO" id="GO:0005856">
    <property type="term" value="C:cytoskeleton"/>
    <property type="evidence" value="ECO:0007669"/>
    <property type="project" value="UniProtKB-SubCell"/>
</dbReference>
<dbReference type="SMART" id="SM01349">
    <property type="entry name" value="TOG"/>
    <property type="match status" value="2"/>
</dbReference>
<proteinExistence type="inferred from homology"/>
<dbReference type="EMBL" id="CAJFCW020000004">
    <property type="protein sequence ID" value="CAG9112099.1"/>
    <property type="molecule type" value="Genomic_DNA"/>
</dbReference>
<dbReference type="GO" id="GO:0061863">
    <property type="term" value="F:microtubule plus end polymerase"/>
    <property type="evidence" value="ECO:0007669"/>
    <property type="project" value="InterPro"/>
</dbReference>
<evidence type="ECO:0000313" key="10">
    <source>
        <dbReference type="Proteomes" id="UP000614601"/>
    </source>
</evidence>
<evidence type="ECO:0000256" key="2">
    <source>
        <dbReference type="ARBA" id="ARBA00022490"/>
    </source>
</evidence>
<dbReference type="AlphaFoldDB" id="A0A811KUH8"/>
<dbReference type="GO" id="GO:0030951">
    <property type="term" value="P:establishment or maintenance of microtubule cytoskeleton polarity"/>
    <property type="evidence" value="ECO:0007669"/>
    <property type="project" value="InterPro"/>
</dbReference>
<organism evidence="9 10">
    <name type="scientific">Bursaphelenchus okinawaensis</name>
    <dbReference type="NCBI Taxonomy" id="465554"/>
    <lineage>
        <taxon>Eukaryota</taxon>
        <taxon>Metazoa</taxon>
        <taxon>Ecdysozoa</taxon>
        <taxon>Nematoda</taxon>
        <taxon>Chromadorea</taxon>
        <taxon>Rhabditida</taxon>
        <taxon>Tylenchina</taxon>
        <taxon>Tylenchomorpha</taxon>
        <taxon>Aphelenchoidea</taxon>
        <taxon>Aphelenchoididae</taxon>
        <taxon>Bursaphelenchus</taxon>
    </lineage>
</organism>
<feature type="compositionally biased region" description="Low complexity" evidence="7">
    <location>
        <begin position="569"/>
        <end position="596"/>
    </location>
</feature>
<dbReference type="GO" id="GO:0051010">
    <property type="term" value="F:microtubule plus-end binding"/>
    <property type="evidence" value="ECO:0007669"/>
    <property type="project" value="InterPro"/>
</dbReference>
<dbReference type="InterPro" id="IPR016024">
    <property type="entry name" value="ARM-type_fold"/>
</dbReference>
<feature type="compositionally biased region" description="Basic and acidic residues" evidence="7">
    <location>
        <begin position="250"/>
        <end position="272"/>
    </location>
</feature>
<dbReference type="InterPro" id="IPR045110">
    <property type="entry name" value="XMAP215"/>
</dbReference>
<evidence type="ECO:0000256" key="3">
    <source>
        <dbReference type="ARBA" id="ARBA00022737"/>
    </source>
</evidence>
<feature type="compositionally biased region" description="Polar residues" evidence="7">
    <location>
        <begin position="705"/>
        <end position="726"/>
    </location>
</feature>
<feature type="domain" description="TOG" evidence="8">
    <location>
        <begin position="4"/>
        <end position="239"/>
    </location>
</feature>
<feature type="repeat" description="HEAT" evidence="6">
    <location>
        <begin position="455"/>
        <end position="493"/>
    </location>
</feature>
<evidence type="ECO:0000256" key="7">
    <source>
        <dbReference type="SAM" id="MobiDB-lite"/>
    </source>
</evidence>
<feature type="compositionally biased region" description="Polar residues" evidence="7">
    <location>
        <begin position="630"/>
        <end position="640"/>
    </location>
</feature>
<dbReference type="Proteomes" id="UP000783686">
    <property type="component" value="Unassembled WGS sequence"/>
</dbReference>
<dbReference type="FunFam" id="1.25.10.10:FF:000019">
    <property type="entry name" value="Cytoskeleton-associated protein 5"/>
    <property type="match status" value="2"/>
</dbReference>
<feature type="region of interest" description="Disordered" evidence="7">
    <location>
        <begin position="240"/>
        <end position="277"/>
    </location>
</feature>
<evidence type="ECO:0000256" key="4">
    <source>
        <dbReference type="ARBA" id="ARBA00023212"/>
    </source>
</evidence>
<comment type="subcellular location">
    <subcellularLocation>
        <location evidence="1">Cytoplasm</location>
        <location evidence="1">Cytoskeleton</location>
    </subcellularLocation>
</comment>
<keyword evidence="4" id="KW-0206">Cytoskeleton</keyword>
<keyword evidence="3" id="KW-0677">Repeat</keyword>
<dbReference type="PANTHER" id="PTHR12609">
    <property type="entry name" value="MICROTUBULE ASSOCIATED PROTEIN XMAP215"/>
    <property type="match status" value="1"/>
</dbReference>
<feature type="region of interest" description="Disordered" evidence="7">
    <location>
        <begin position="533"/>
        <end position="777"/>
    </location>
</feature>
<accession>A0A811KUH8</accession>
<feature type="domain" description="TOG" evidence="8">
    <location>
        <begin position="281"/>
        <end position="524"/>
    </location>
</feature>
<name>A0A811KUH8_9BILA</name>
<keyword evidence="10" id="KW-1185">Reference proteome</keyword>
<protein>
    <recommendedName>
        <fullName evidence="8">TOG domain-containing protein</fullName>
    </recommendedName>
</protein>
<feature type="compositionally biased region" description="Polar residues" evidence="7">
    <location>
        <begin position="668"/>
        <end position="685"/>
    </location>
</feature>
<dbReference type="InterPro" id="IPR034085">
    <property type="entry name" value="TOG"/>
</dbReference>
<sequence length="777" mass="85452">MSFEFLDEFDVLAKWPNDQRNLLESKQWKERIEGLESLLKLINDHPRLATGVAYNDLVTRLKMIVIKDMNVNVVANALKVITGLIRGLRSHFDHHATVLAQPLFEKFKEQKEVVKAPLIECTEALVEFCNIDKIPAAMEEALKKPHPAVKQQLNVLTYKILTHYSQQNRPVSFIKAVLPRVVKSTAEADKNVRDSGFMVLGGIVRLLGEKAAQTIADGAQWNEEKVKEYSVKAKEDAEKWAEAHATSGESEARVSVDNGEEKENTTDGKTDVPVEDIDPWDLMEPRNIIKDLPKEFDELLASKKWQERKEALEALLTALDKNPKLTLDLELFRGLVGELKKIIEKDSNVNVVSLAVKSVQGIVKGLRQVIEPVLPSVFLALITKSKEKKEVFSDAFNKCLDEISNYIHLSHFTDHLLTAFSNQNPHTRRQFLLFTGRVFNKLNQKTAPREQIKALAPRLAELTSDATPDVRDGAYVAIGAISRCVGEVGTEALFKELMADNLKKPKIEEKRKRFEEEFGSNVASEFSKIYTATAGPSASRPPSGVTTKPAPKPSRPVRSAPPTKPSSRPSVAVKKPPTPSVTTRPTPRSASKSRPVPSAPRPAAPRPNVVSAPKPILNVVRAAPKPNGAVPTQTAANRRQSAPIRPNVVRAPQMATGTPYKPPVGVSKINNKRTVSNGVTARPLQSSSLSSIARSKTPANEVPKPSSTFYAQRSMSNIQPPKSISSGIRAPRPQTGGLTDGPSMSNPGSRQSSQTRIDITGAKPSRLRPPSNASRNL</sequence>
<evidence type="ECO:0000256" key="5">
    <source>
        <dbReference type="ARBA" id="ARBA00025722"/>
    </source>
</evidence>
<dbReference type="EMBL" id="CAJFDH010000004">
    <property type="protein sequence ID" value="CAD5218907.1"/>
    <property type="molecule type" value="Genomic_DNA"/>
</dbReference>
<evidence type="ECO:0000256" key="6">
    <source>
        <dbReference type="PROSITE-ProRule" id="PRU00103"/>
    </source>
</evidence>
<evidence type="ECO:0000256" key="1">
    <source>
        <dbReference type="ARBA" id="ARBA00004245"/>
    </source>
</evidence>
<comment type="similarity">
    <text evidence="5">Belongs to the TOG/XMAP215 family.</text>
</comment>
<dbReference type="SUPFAM" id="SSF48371">
    <property type="entry name" value="ARM repeat"/>
    <property type="match status" value="1"/>
</dbReference>
<gene>
    <name evidence="9" type="ORF">BOKJ2_LOCUS8117</name>
</gene>
<dbReference type="GO" id="GO:0046785">
    <property type="term" value="P:microtubule polymerization"/>
    <property type="evidence" value="ECO:0007669"/>
    <property type="project" value="InterPro"/>
</dbReference>
<evidence type="ECO:0000313" key="9">
    <source>
        <dbReference type="EMBL" id="CAD5218907.1"/>
    </source>
</evidence>